<feature type="compositionally biased region" description="Low complexity" evidence="3">
    <location>
        <begin position="48"/>
        <end position="67"/>
    </location>
</feature>
<reference evidence="5" key="1">
    <citation type="journal article" date="2020" name="bioRxiv">
        <title>Comparative genomics of Chlamydomonas.</title>
        <authorList>
            <person name="Craig R.J."/>
            <person name="Hasan A.R."/>
            <person name="Ness R.W."/>
            <person name="Keightley P.D."/>
        </authorList>
    </citation>
    <scope>NUCLEOTIDE SEQUENCE</scope>
    <source>
        <strain evidence="5">CCAP 11/173</strain>
    </source>
</reference>
<feature type="region of interest" description="Disordered" evidence="3">
    <location>
        <begin position="339"/>
        <end position="364"/>
    </location>
</feature>
<accession>A0A835WJP6</accession>
<name>A0A835WJP6_9CHLO</name>
<dbReference type="GO" id="GO:0004672">
    <property type="term" value="F:protein kinase activity"/>
    <property type="evidence" value="ECO:0007669"/>
    <property type="project" value="InterPro"/>
</dbReference>
<dbReference type="InterPro" id="IPR050117">
    <property type="entry name" value="MAPK"/>
</dbReference>
<dbReference type="PROSITE" id="PS50011">
    <property type="entry name" value="PROTEIN_KINASE_DOM"/>
    <property type="match status" value="1"/>
</dbReference>
<dbReference type="SMART" id="SM00220">
    <property type="entry name" value="S_TKc"/>
    <property type="match status" value="1"/>
</dbReference>
<dbReference type="GO" id="GO:0005524">
    <property type="term" value="F:ATP binding"/>
    <property type="evidence" value="ECO:0007669"/>
    <property type="project" value="UniProtKB-KW"/>
</dbReference>
<dbReference type="PANTHER" id="PTHR24055">
    <property type="entry name" value="MITOGEN-ACTIVATED PROTEIN KINASE"/>
    <property type="match status" value="1"/>
</dbReference>
<evidence type="ECO:0000256" key="2">
    <source>
        <dbReference type="ARBA" id="ARBA00022840"/>
    </source>
</evidence>
<feature type="region of interest" description="Disordered" evidence="3">
    <location>
        <begin position="48"/>
        <end position="77"/>
    </location>
</feature>
<dbReference type="OrthoDB" id="550242at2759"/>
<proteinExistence type="predicted"/>
<dbReference type="Proteomes" id="UP000613740">
    <property type="component" value="Unassembled WGS sequence"/>
</dbReference>
<dbReference type="InterPro" id="IPR008271">
    <property type="entry name" value="Ser/Thr_kinase_AS"/>
</dbReference>
<feature type="compositionally biased region" description="Low complexity" evidence="3">
    <location>
        <begin position="1241"/>
        <end position="1255"/>
    </location>
</feature>
<keyword evidence="6" id="KW-1185">Reference proteome</keyword>
<dbReference type="Gene3D" id="1.10.510.10">
    <property type="entry name" value="Transferase(Phosphotransferase) domain 1"/>
    <property type="match status" value="1"/>
</dbReference>
<keyword evidence="2" id="KW-0067">ATP-binding</keyword>
<keyword evidence="1" id="KW-0547">Nucleotide-binding</keyword>
<feature type="region of interest" description="Disordered" evidence="3">
    <location>
        <begin position="1157"/>
        <end position="1184"/>
    </location>
</feature>
<dbReference type="InterPro" id="IPR000719">
    <property type="entry name" value="Prot_kinase_dom"/>
</dbReference>
<organism evidence="5 6">
    <name type="scientific">Chlamydomonas schloesseri</name>
    <dbReference type="NCBI Taxonomy" id="2026947"/>
    <lineage>
        <taxon>Eukaryota</taxon>
        <taxon>Viridiplantae</taxon>
        <taxon>Chlorophyta</taxon>
        <taxon>core chlorophytes</taxon>
        <taxon>Chlorophyceae</taxon>
        <taxon>CS clade</taxon>
        <taxon>Chlamydomonadales</taxon>
        <taxon>Chlamydomonadaceae</taxon>
        <taxon>Chlamydomonas</taxon>
    </lineage>
</organism>
<evidence type="ECO:0000313" key="5">
    <source>
        <dbReference type="EMBL" id="KAG2448690.1"/>
    </source>
</evidence>
<dbReference type="EMBL" id="JAEHOD010000016">
    <property type="protein sequence ID" value="KAG2448690.1"/>
    <property type="molecule type" value="Genomic_DNA"/>
</dbReference>
<dbReference type="InterPro" id="IPR011009">
    <property type="entry name" value="Kinase-like_dom_sf"/>
</dbReference>
<feature type="region of interest" description="Disordered" evidence="3">
    <location>
        <begin position="1228"/>
        <end position="1290"/>
    </location>
</feature>
<evidence type="ECO:0000256" key="3">
    <source>
        <dbReference type="SAM" id="MobiDB-lite"/>
    </source>
</evidence>
<sequence>MERRPHGILPADMAKLVAWQLLRALEHCHKQGVVHRDVKPANVLLGQPTALTTTSSPPTTATAAPAARSGQHQPDSPVPRGAGLLVKLCDFGLARYLSMPVGGAVLGARSGGGSVAATGPHADREQRLGGLTDYVVTRWYRAPEVIISCEPYDTAVDIWSFGCTLAELMSGTPLFPGSSSPDQLWRIMRCCGALADRHAAYLRTYPRLAALAETPPPGRTLAQRVPAACPQMLDLINVCLNMDPLKRPTATQLLQHPFFADVPELLAADAELQQLLEAAQLPPSQPLVPSTCQPAAPAAADHEPGRLPVVESAMPTITGTPAPGTAMTDAATAAPAVATRAVATSSSRGGSGGHDPIADAAPGVAGPPPRVLPLSSSNLIVAAAASAAEATRAPAVPAGAGGSGCCSSPPPPPGPAESFAEDPAAFTAGAAAGAAAADCVAAWPQCMQRRRPGAAGGAATMPHLVPVNLRVSSLDLDAAMPASALRSPLQNAGSSSEQLLCMQPRPVAVVDDQQLRRHKSYPRLPPYVLQVLNCTDLQQDAAAEPGTEPGTASPWVAGKPQERLERRNGTMRCGQLPEAKSAPLAEYAAAAPALVSTASGSAVLRPDVPLLPVSPTLAAASGISPLCSWSQLRQSGTPYGAPNDCLAHGNPHHHAGRRSQPPALDGRTSRFQHMRPPALSARHLLLSSAAAGQSALEADVRVSSAAADSSALSVHTSEEMPAPDDPAALEAAGHRQQGDEGGGGNHVAAVAAVAAAGEPLLAAIPSVATAAATNPGLVPAGISGHGGVQQGHMRLGTLRTADTYDSDIEVTVAVCVAGPSSSTQQSRALTIGSGVPLAPCSHARDVAAAADTESIPGATAAPAADVNGGGLVNDAAGTLAANAAGHSSGCLPSLRSPFDSAAAAASTPRVEPRHTPIASAAPKAAHGGSRSTSGGCSVLGASGAGEEGCGAHGPAVTTGIIDVSMLFAGCAQQTNHQQASNMTGTSAYSCATSAASAVQGNNGSVTPSTVAGPAAGRFAAASSVSMFSSRGAVPSASADAAGVSSTVIGCSGGVPLTASTSNPSSGVAVRISQGGVATAVSAALHLRDSTRAGQQEAPRALIVAASATAAASAAAAASEGEISPTMRADVELEAFTLVRSRVNERLLAQASSKLSCCADRPASDKNEGPDSSSHAKSGARRSGSLDSLSASMSSVLWWKGFVPRPAILDVPEMQALFTQQQRCRVAANAADSPEEARGRAADVAGASSSAGARVAADADEDRSPQGGAIGERAAQGRLHSKSSPHPMADKRLPHRVPVWRTWFASSCWRV</sequence>
<dbReference type="PROSITE" id="PS00108">
    <property type="entry name" value="PROTEIN_KINASE_ST"/>
    <property type="match status" value="1"/>
</dbReference>
<comment type="caution">
    <text evidence="5">The sequence shown here is derived from an EMBL/GenBank/DDBJ whole genome shotgun (WGS) entry which is preliminary data.</text>
</comment>
<evidence type="ECO:0000313" key="6">
    <source>
        <dbReference type="Proteomes" id="UP000613740"/>
    </source>
</evidence>
<evidence type="ECO:0000259" key="4">
    <source>
        <dbReference type="PROSITE" id="PS50011"/>
    </source>
</evidence>
<evidence type="ECO:0000256" key="1">
    <source>
        <dbReference type="ARBA" id="ARBA00022741"/>
    </source>
</evidence>
<dbReference type="Pfam" id="PF00069">
    <property type="entry name" value="Pkinase"/>
    <property type="match status" value="1"/>
</dbReference>
<gene>
    <name evidence="5" type="ORF">HYH02_006046</name>
</gene>
<feature type="region of interest" description="Disordered" evidence="3">
    <location>
        <begin position="396"/>
        <end position="420"/>
    </location>
</feature>
<feature type="region of interest" description="Disordered" evidence="3">
    <location>
        <begin position="645"/>
        <end position="670"/>
    </location>
</feature>
<feature type="domain" description="Protein kinase" evidence="4">
    <location>
        <begin position="1"/>
        <end position="259"/>
    </location>
</feature>
<feature type="region of interest" description="Disordered" evidence="3">
    <location>
        <begin position="902"/>
        <end position="932"/>
    </location>
</feature>
<protein>
    <recommendedName>
        <fullName evidence="4">Protein kinase domain-containing protein</fullName>
    </recommendedName>
</protein>
<dbReference type="SUPFAM" id="SSF56112">
    <property type="entry name" value="Protein kinase-like (PK-like)"/>
    <property type="match status" value="1"/>
</dbReference>